<organism evidence="4 5">
    <name type="scientific">Geodermatophilus normandii</name>
    <dbReference type="NCBI Taxonomy" id="1137989"/>
    <lineage>
        <taxon>Bacteria</taxon>
        <taxon>Bacillati</taxon>
        <taxon>Actinomycetota</taxon>
        <taxon>Actinomycetes</taxon>
        <taxon>Geodermatophilales</taxon>
        <taxon>Geodermatophilaceae</taxon>
        <taxon>Geodermatophilus</taxon>
    </lineage>
</organism>
<sequence>MSWDPTRGGGFRSRAPLPGRVIVSAVSAAAVAPGVAALLGLAAGAAVDRAAARYPWPAGARVPVGAPAAPSPDAREEERPAVRPLLVLLTAVLCAVTTWRFGISAELPAYLLLVVAGVLLAAIDRHHHLLPNRVVAPTLVAGAVLLSGAAAVTGAWPALLRAVLAAAAVFGALLLMALVSPGGIGMGDVKLGAVLGLYLGWLGWPHVVLGVVAGFVVQALLALALVATRRVGLRAELPFGPALLLGTGLAVLAPLVA</sequence>
<accession>A0A317QP26</accession>
<dbReference type="EMBL" id="QGTX01000001">
    <property type="protein sequence ID" value="PWW24849.1"/>
    <property type="molecule type" value="Genomic_DNA"/>
</dbReference>
<keyword evidence="2" id="KW-0812">Transmembrane</keyword>
<name>A0A317QP26_9ACTN</name>
<evidence type="ECO:0000256" key="2">
    <source>
        <dbReference type="SAM" id="Phobius"/>
    </source>
</evidence>
<feature type="domain" description="Prepilin type IV endopeptidase peptidase" evidence="3">
    <location>
        <begin position="112"/>
        <end position="212"/>
    </location>
</feature>
<dbReference type="Gene3D" id="1.20.120.1220">
    <property type="match status" value="1"/>
</dbReference>
<protein>
    <submittedName>
        <fullName evidence="4">Leader peptidase (Prepilin peptidase)/N-methyltransferase</fullName>
    </submittedName>
</protein>
<keyword evidence="2" id="KW-1133">Transmembrane helix</keyword>
<keyword evidence="4" id="KW-0489">Methyltransferase</keyword>
<evidence type="ECO:0000313" key="5">
    <source>
        <dbReference type="Proteomes" id="UP000246661"/>
    </source>
</evidence>
<comment type="similarity">
    <text evidence="1">Belongs to the peptidase A24 family.</text>
</comment>
<keyword evidence="5" id="KW-1185">Reference proteome</keyword>
<feature type="transmembrane region" description="Helical" evidence="2">
    <location>
        <begin position="21"/>
        <end position="47"/>
    </location>
</feature>
<evidence type="ECO:0000256" key="1">
    <source>
        <dbReference type="ARBA" id="ARBA00005801"/>
    </source>
</evidence>
<proteinExistence type="inferred from homology"/>
<feature type="transmembrane region" description="Helical" evidence="2">
    <location>
        <begin position="163"/>
        <end position="184"/>
    </location>
</feature>
<feature type="transmembrane region" description="Helical" evidence="2">
    <location>
        <begin position="135"/>
        <end position="156"/>
    </location>
</feature>
<evidence type="ECO:0000259" key="3">
    <source>
        <dbReference type="Pfam" id="PF01478"/>
    </source>
</evidence>
<keyword evidence="4" id="KW-0808">Transferase</keyword>
<gene>
    <name evidence="4" type="ORF">JD79_04040</name>
</gene>
<dbReference type="PANTHER" id="PTHR30487:SF0">
    <property type="entry name" value="PREPILIN LEADER PEPTIDASE_N-METHYLTRANSFERASE-RELATED"/>
    <property type="match status" value="1"/>
</dbReference>
<dbReference type="PANTHER" id="PTHR30487">
    <property type="entry name" value="TYPE 4 PREPILIN-LIKE PROTEINS LEADER PEPTIDE-PROCESSING ENZYME"/>
    <property type="match status" value="1"/>
</dbReference>
<feature type="transmembrane region" description="Helical" evidence="2">
    <location>
        <begin position="204"/>
        <end position="227"/>
    </location>
</feature>
<comment type="caution">
    <text evidence="4">The sequence shown here is derived from an EMBL/GenBank/DDBJ whole genome shotgun (WGS) entry which is preliminary data.</text>
</comment>
<keyword evidence="2" id="KW-0472">Membrane</keyword>
<dbReference type="GO" id="GO:0008168">
    <property type="term" value="F:methyltransferase activity"/>
    <property type="evidence" value="ECO:0007669"/>
    <property type="project" value="UniProtKB-KW"/>
</dbReference>
<dbReference type="GO" id="GO:0005886">
    <property type="term" value="C:plasma membrane"/>
    <property type="evidence" value="ECO:0007669"/>
    <property type="project" value="TreeGrafter"/>
</dbReference>
<dbReference type="GO" id="GO:0004190">
    <property type="term" value="F:aspartic-type endopeptidase activity"/>
    <property type="evidence" value="ECO:0007669"/>
    <property type="project" value="InterPro"/>
</dbReference>
<dbReference type="Pfam" id="PF01478">
    <property type="entry name" value="Peptidase_A24"/>
    <property type="match status" value="1"/>
</dbReference>
<dbReference type="GO" id="GO:0006465">
    <property type="term" value="P:signal peptide processing"/>
    <property type="evidence" value="ECO:0007669"/>
    <property type="project" value="TreeGrafter"/>
</dbReference>
<dbReference type="InterPro" id="IPR000045">
    <property type="entry name" value="Prepilin_IV_endopep_pep"/>
</dbReference>
<evidence type="ECO:0000313" key="4">
    <source>
        <dbReference type="EMBL" id="PWW24849.1"/>
    </source>
</evidence>
<feature type="transmembrane region" description="Helical" evidence="2">
    <location>
        <begin position="239"/>
        <end position="256"/>
    </location>
</feature>
<dbReference type="InterPro" id="IPR050882">
    <property type="entry name" value="Prepilin_peptidase/N-MTase"/>
</dbReference>
<dbReference type="GO" id="GO:0032259">
    <property type="term" value="P:methylation"/>
    <property type="evidence" value="ECO:0007669"/>
    <property type="project" value="UniProtKB-KW"/>
</dbReference>
<dbReference type="AlphaFoldDB" id="A0A317QP26"/>
<feature type="transmembrane region" description="Helical" evidence="2">
    <location>
        <begin position="107"/>
        <end position="123"/>
    </location>
</feature>
<dbReference type="Proteomes" id="UP000246661">
    <property type="component" value="Unassembled WGS sequence"/>
</dbReference>
<reference evidence="5" key="1">
    <citation type="submission" date="2018-05" db="EMBL/GenBank/DDBJ databases">
        <authorList>
            <person name="Klenk H.-P."/>
            <person name="Huntemann M."/>
            <person name="Clum A."/>
            <person name="Pillay M."/>
            <person name="Palaniappan K."/>
            <person name="Varghese N."/>
            <person name="Mikhailova N."/>
            <person name="Stamatis D."/>
            <person name="Reddy T."/>
            <person name="Daum C."/>
            <person name="Shapiro N."/>
            <person name="Ivanova N."/>
            <person name="Kyrpides N."/>
            <person name="Woyke T."/>
        </authorList>
    </citation>
    <scope>NUCLEOTIDE SEQUENCE [LARGE SCALE GENOMIC DNA]</scope>
    <source>
        <strain evidence="5">DSM 45417</strain>
    </source>
</reference>